<evidence type="ECO:0000313" key="7">
    <source>
        <dbReference type="EMBL" id="BAO56428.1"/>
    </source>
</evidence>
<proteinExistence type="predicted"/>
<sequence length="1241" mass="140600">MNKNNILLLIGFVILSGCASYNAQYKEGEEVDIPYPPNSDIEKSFYLIGDVGYSPIGGKSDGLLSLESYLKTARETSGDYLVFLGDNIYPTGMPAEGSEFRPIAENHLDAQIDVAEQFEGKTIFIPGNHDYYNENLVNVEREKKYIEDALEDKDIWEPKVGCAVESKEISDDIQLLIIDSQWYLAKWDEIPTVNSDCDQIKTRKEFFIEIESQFKKNQDKTIIVVMHHPLFTNGVHGGQYAAIKHLYPTQSNFPIPVLASLASLIRTSGGVSAQDRQNSRYQELADRMATLAVASKAERILFASGHEHTLQYIVNEGVRQIVSGSGSKSGYVTLSNDGLFSYGGNGFARMDVMKDGSSWVQFYGFEDGKHKLLYTKKAIEESKVYNVDSLPSDFPAFAKANIYTDDRTDKSDAFEGLWGKKYRDLYGIEINAKVAVLDTLKGGLKVMRAGGGHQTRSLRLQDSKGKEYNLRALKKSAVQFLQTTVFKDQSVEEGFKGSAAEDLLYDFYTAAHPYGALAVPELSESLGIYHTNPEIYYVPKQKALGNYNFDYGDELYMLVERPEDNFKDLQSFGKPDDIHSTADVFEKLAQDEKYKIDQDSYVRARMFDMLLGDWDRHQDQWRWSEFELDNGNHIFKPIPRDRDQVFSNFDGAVFATLRTLIGITKQFATYNDNLDNVKWFNTAATYLDRSLAKEADREVWLEQARFIQNNLTDAEIEAAFRNLPAEIYVNPTTQDIINSMKDRRANLVDIAERYYKVLSRLAIVTGTDKDDIIDIERIEKGKTRVTVYRNKGGERADVVLDRIYDKTDTKEIWIYALDDEDIIHATDKAGNPIKVRVIGGQDNDIYDLEEGRAITLFDHQSKENTFTSIADATKRTTDAYGINLYDPRKNIKAYNVLTPAIGFNPDDGIRLGLQNVYTVDGFNRNPHTRVHKFTAGYYFATQGYLIEYQGEFAGIFRNANLLFYGKYTGPTFTENFFGLGNDTANNDDVVDFDFNRVRLSTYAVGAGTVYRGEYGSNLKLTATVRGIEVEDSQDRFIADYAATLSDPEFFDRKWYGDLNATYNYSSFDNPLNPTRGMIFEFDNGIIGNLQEFEDIFYYLKPKLGFHNAVTKNRKLVLRTLAQAHVILGDDFEFYQSAQLGQNTGLRGYRTQRFSGESSFAGTADLRYSFKEFKSGFLPLQIGIFAGGDVGRVWLDGEESKQWHNDYGGGFWINSADAIGATFNLFNGEDGLRFSFQVGFSF</sequence>
<organism evidence="7 8">
    <name type="scientific">Nonlabens marinus S1-08</name>
    <dbReference type="NCBI Taxonomy" id="1454201"/>
    <lineage>
        <taxon>Bacteria</taxon>
        <taxon>Pseudomonadati</taxon>
        <taxon>Bacteroidota</taxon>
        <taxon>Flavobacteriia</taxon>
        <taxon>Flavobacteriales</taxon>
        <taxon>Flavobacteriaceae</taxon>
        <taxon>Nonlabens</taxon>
    </lineage>
</organism>
<dbReference type="Proteomes" id="UP000031760">
    <property type="component" value="Chromosome"/>
</dbReference>
<dbReference type="InterPro" id="IPR029052">
    <property type="entry name" value="Metallo-depent_PP-like"/>
</dbReference>
<feature type="domain" description="Calcineurin-like phosphoesterase" evidence="5">
    <location>
        <begin position="45"/>
        <end position="242"/>
    </location>
</feature>
<evidence type="ECO:0000256" key="3">
    <source>
        <dbReference type="ARBA" id="ARBA00022801"/>
    </source>
</evidence>
<evidence type="ECO:0000259" key="5">
    <source>
        <dbReference type="Pfam" id="PF00149"/>
    </source>
</evidence>
<dbReference type="GO" id="GO:0016787">
    <property type="term" value="F:hydrolase activity"/>
    <property type="evidence" value="ECO:0007669"/>
    <property type="project" value="UniProtKB-KW"/>
</dbReference>
<feature type="domain" description="Bacterial surface antigen (D15)" evidence="6">
    <location>
        <begin position="965"/>
        <end position="1205"/>
    </location>
</feature>
<dbReference type="GO" id="GO:0019867">
    <property type="term" value="C:outer membrane"/>
    <property type="evidence" value="ECO:0007669"/>
    <property type="project" value="InterPro"/>
</dbReference>
<protein>
    <submittedName>
        <fullName evidence="7">Surface antigen (D15)</fullName>
    </submittedName>
</protein>
<evidence type="ECO:0000259" key="6">
    <source>
        <dbReference type="Pfam" id="PF01103"/>
    </source>
</evidence>
<dbReference type="InterPro" id="IPR000184">
    <property type="entry name" value="Bac_surfAg_D15"/>
</dbReference>
<dbReference type="Pfam" id="PF01103">
    <property type="entry name" value="Omp85"/>
    <property type="match status" value="1"/>
</dbReference>
<gene>
    <name evidence="7" type="ORF">NMS_2419</name>
</gene>
<dbReference type="InterPro" id="IPR051558">
    <property type="entry name" value="Metallophosphoesterase_PAP"/>
</dbReference>
<keyword evidence="2" id="KW-0732">Signal</keyword>
<keyword evidence="3" id="KW-0378">Hydrolase</keyword>
<dbReference type="Pfam" id="PF00149">
    <property type="entry name" value="Metallophos"/>
    <property type="match status" value="1"/>
</dbReference>
<dbReference type="EMBL" id="AP014548">
    <property type="protein sequence ID" value="BAO56428.1"/>
    <property type="molecule type" value="Genomic_DNA"/>
</dbReference>
<dbReference type="PANTHER" id="PTHR10161:SF14">
    <property type="entry name" value="TARTRATE-RESISTANT ACID PHOSPHATASE TYPE 5"/>
    <property type="match status" value="1"/>
</dbReference>
<dbReference type="STRING" id="1454201.NMS_2419"/>
<keyword evidence="4" id="KW-0472">Membrane</keyword>
<name>W8VWK8_9FLAO</name>
<dbReference type="AlphaFoldDB" id="W8VWK8"/>
<dbReference type="KEGG" id="nmf:NMS_2419"/>
<comment type="subcellular location">
    <subcellularLocation>
        <location evidence="1">Membrane</location>
    </subcellularLocation>
</comment>
<evidence type="ECO:0000313" key="8">
    <source>
        <dbReference type="Proteomes" id="UP000031760"/>
    </source>
</evidence>
<reference evidence="7 8" key="1">
    <citation type="journal article" date="2014" name="Proc. Natl. Acad. Sci. U.S.A.">
        <title>Functional characterization of flavobacteria rhodopsins reveals a unique class of light-driven chloride pump in bacteria.</title>
        <authorList>
            <person name="Yoshizawa S."/>
            <person name="Kumagai Y."/>
            <person name="Kim H."/>
            <person name="Ogura Y."/>
            <person name="Hayashi T."/>
            <person name="Iwasaki W."/>
            <person name="DeLong E.F."/>
            <person name="Kogure K."/>
        </authorList>
    </citation>
    <scope>NUCLEOTIDE SEQUENCE [LARGE SCALE GENOMIC DNA]</scope>
    <source>
        <strain evidence="7 8">S1-08</strain>
    </source>
</reference>
<evidence type="ECO:0000256" key="4">
    <source>
        <dbReference type="ARBA" id="ARBA00023136"/>
    </source>
</evidence>
<dbReference type="HOGENOM" id="CLU_007496_0_0_10"/>
<accession>W8VWK8</accession>
<dbReference type="SUPFAM" id="SSF56300">
    <property type="entry name" value="Metallo-dependent phosphatases"/>
    <property type="match status" value="1"/>
</dbReference>
<evidence type="ECO:0000256" key="1">
    <source>
        <dbReference type="ARBA" id="ARBA00004370"/>
    </source>
</evidence>
<dbReference type="InterPro" id="IPR004843">
    <property type="entry name" value="Calcineurin-like_PHP"/>
</dbReference>
<keyword evidence="8" id="KW-1185">Reference proteome</keyword>
<dbReference type="RefSeq" id="WP_041496910.1">
    <property type="nucleotide sequence ID" value="NZ_AP014548.1"/>
</dbReference>
<dbReference type="Gene3D" id="3.60.21.10">
    <property type="match status" value="1"/>
</dbReference>
<dbReference type="PROSITE" id="PS51257">
    <property type="entry name" value="PROKAR_LIPOPROTEIN"/>
    <property type="match status" value="1"/>
</dbReference>
<dbReference type="OrthoDB" id="333971at2"/>
<dbReference type="PANTHER" id="PTHR10161">
    <property type="entry name" value="TARTRATE-RESISTANT ACID PHOSPHATASE TYPE 5"/>
    <property type="match status" value="1"/>
</dbReference>
<evidence type="ECO:0000256" key="2">
    <source>
        <dbReference type="ARBA" id="ARBA00022729"/>
    </source>
</evidence>